<evidence type="ECO:0000256" key="1">
    <source>
        <dbReference type="SAM" id="MobiDB-lite"/>
    </source>
</evidence>
<protein>
    <submittedName>
        <fullName evidence="2">Uncharacterized protein</fullName>
    </submittedName>
</protein>
<feature type="compositionally biased region" description="Low complexity" evidence="1">
    <location>
        <begin position="89"/>
        <end position="103"/>
    </location>
</feature>
<comment type="caution">
    <text evidence="2">The sequence shown here is derived from an EMBL/GenBank/DDBJ whole genome shotgun (WGS) entry which is preliminary data.</text>
</comment>
<evidence type="ECO:0000313" key="3">
    <source>
        <dbReference type="Proteomes" id="UP001066276"/>
    </source>
</evidence>
<feature type="region of interest" description="Disordered" evidence="1">
    <location>
        <begin position="89"/>
        <end position="112"/>
    </location>
</feature>
<feature type="compositionally biased region" description="Low complexity" evidence="1">
    <location>
        <begin position="36"/>
        <end position="51"/>
    </location>
</feature>
<keyword evidence="3" id="KW-1185">Reference proteome</keyword>
<organism evidence="2 3">
    <name type="scientific">Pleurodeles waltl</name>
    <name type="common">Iberian ribbed newt</name>
    <dbReference type="NCBI Taxonomy" id="8319"/>
    <lineage>
        <taxon>Eukaryota</taxon>
        <taxon>Metazoa</taxon>
        <taxon>Chordata</taxon>
        <taxon>Craniata</taxon>
        <taxon>Vertebrata</taxon>
        <taxon>Euteleostomi</taxon>
        <taxon>Amphibia</taxon>
        <taxon>Batrachia</taxon>
        <taxon>Caudata</taxon>
        <taxon>Salamandroidea</taxon>
        <taxon>Salamandridae</taxon>
        <taxon>Pleurodelinae</taxon>
        <taxon>Pleurodeles</taxon>
    </lineage>
</organism>
<sequence>MGRGIRGLVLPWRTDLTSSSWGWSSLQRRALRARPGRSAGPGSAGPSSAGRIVSAGAPVVAPCWACVAEGGGGRQTVVGGRDLAPLGISWSSSPGAGLSSPPGVDRVWRGRT</sequence>
<evidence type="ECO:0000313" key="2">
    <source>
        <dbReference type="EMBL" id="KAJ1192629.1"/>
    </source>
</evidence>
<name>A0AAV7UW52_PLEWA</name>
<feature type="region of interest" description="Disordered" evidence="1">
    <location>
        <begin position="31"/>
        <end position="51"/>
    </location>
</feature>
<dbReference type="AlphaFoldDB" id="A0AAV7UW52"/>
<proteinExistence type="predicted"/>
<accession>A0AAV7UW52</accession>
<gene>
    <name evidence="2" type="ORF">NDU88_001936</name>
</gene>
<reference evidence="2" key="1">
    <citation type="journal article" date="2022" name="bioRxiv">
        <title>Sequencing and chromosome-scale assembly of the giantPleurodeles waltlgenome.</title>
        <authorList>
            <person name="Brown T."/>
            <person name="Elewa A."/>
            <person name="Iarovenko S."/>
            <person name="Subramanian E."/>
            <person name="Araus A.J."/>
            <person name="Petzold A."/>
            <person name="Susuki M."/>
            <person name="Suzuki K.-i.T."/>
            <person name="Hayashi T."/>
            <person name="Toyoda A."/>
            <person name="Oliveira C."/>
            <person name="Osipova E."/>
            <person name="Leigh N.D."/>
            <person name="Simon A."/>
            <person name="Yun M.H."/>
        </authorList>
    </citation>
    <scope>NUCLEOTIDE SEQUENCE</scope>
    <source>
        <strain evidence="2">20211129_DDA</strain>
        <tissue evidence="2">Liver</tissue>
    </source>
</reference>
<dbReference type="EMBL" id="JANPWB010000004">
    <property type="protein sequence ID" value="KAJ1192629.1"/>
    <property type="molecule type" value="Genomic_DNA"/>
</dbReference>
<dbReference type="Proteomes" id="UP001066276">
    <property type="component" value="Chromosome 2_2"/>
</dbReference>